<reference evidence="3" key="1">
    <citation type="submission" date="2017-01" db="EMBL/GenBank/DDBJ databases">
        <authorList>
            <person name="Wang Y."/>
            <person name="White M."/>
            <person name="Kvist S."/>
            <person name="Moncalvo J.-M."/>
        </authorList>
    </citation>
    <scope>NUCLEOTIDE SEQUENCE [LARGE SCALE GENOMIC DNA]</scope>
    <source>
        <strain evidence="3">ID-206-W2</strain>
    </source>
</reference>
<dbReference type="AlphaFoldDB" id="A0A1R1Y2X9"/>
<keyword evidence="3" id="KW-1185">Reference proteome</keyword>
<feature type="region of interest" description="Disordered" evidence="1">
    <location>
        <begin position="474"/>
        <end position="495"/>
    </location>
</feature>
<sequence>MKETIPLTNSNSSTQVSESSALILYEPNPFIQNNHRFQKAIYKKNNNENLTDRKILETDLVHSNENLINNDRNFNDIENKYSIKAPNKAKISDEYKAKSDSVFPFPLLHKTSITEERLIISTYPSGDSSNFIQIEDEEITSPTKNRTVQNSEIILNKQNILKETPEISQLDLSNENRIQSLETSTVSRFFDKNPISINGENTLILKSEAVDESKLDDLNDKLNKEIGEKNRSLIQIACLENQMSAYKMEISILKKSLEISEARHKSEIDRISMANSLKRKSSFSSSSEGENTKYKPFEHYINHTVISSDSEAINSILEGNVPEVCKEVEESNKDLEPGIHVNKNETSPFCVEFDSLDKTTFYVGLSGCKIKYFNVNSYYSDVNIGAHEETRDTKNENLYDLLVTNCPESSKIGYSPIHSISAVRFDYTSENSKNSLLVQKFLIASNFDWVFTISLQEDSSHNLQENLNGCVETSNNNNIDTTDSIPSCNKRPGLSREENKLPGHLSKQFLVQAPKNTQIYSMSYDEISNIMLVSFRVIKANVAVDKRNSENNQQNPTISKIKKVNSEIVANSICDISETPTESIHVAYSLEFEGGVLQLKEIASKEIYIETNVNSGQGSNPLSGGLVIGTNKSKIFTLNKNLANGVQGENLVMCAVYIKYNNSICIFQLNHDFSLIKSIDVDKNDKVLDFGVKELRPESSGGLKSEFEFYILTSSDILTHTIDYIKTA</sequence>
<gene>
    <name evidence="2" type="ORF">AYI69_g5961</name>
</gene>
<dbReference type="OrthoDB" id="5624406at2759"/>
<accession>A0A1R1Y2X9</accession>
<proteinExistence type="predicted"/>
<protein>
    <submittedName>
        <fullName evidence="2">Uncharacterized protein</fullName>
    </submittedName>
</protein>
<dbReference type="Proteomes" id="UP000187429">
    <property type="component" value="Unassembled WGS sequence"/>
</dbReference>
<comment type="caution">
    <text evidence="2">The sequence shown here is derived from an EMBL/GenBank/DDBJ whole genome shotgun (WGS) entry which is preliminary data.</text>
</comment>
<feature type="compositionally biased region" description="Low complexity" evidence="1">
    <location>
        <begin position="474"/>
        <end position="485"/>
    </location>
</feature>
<evidence type="ECO:0000256" key="1">
    <source>
        <dbReference type="SAM" id="MobiDB-lite"/>
    </source>
</evidence>
<name>A0A1R1Y2X9_9FUNG</name>
<evidence type="ECO:0000313" key="3">
    <source>
        <dbReference type="Proteomes" id="UP000187429"/>
    </source>
</evidence>
<organism evidence="2 3">
    <name type="scientific">Smittium culicis</name>
    <dbReference type="NCBI Taxonomy" id="133412"/>
    <lineage>
        <taxon>Eukaryota</taxon>
        <taxon>Fungi</taxon>
        <taxon>Fungi incertae sedis</taxon>
        <taxon>Zoopagomycota</taxon>
        <taxon>Kickxellomycotina</taxon>
        <taxon>Harpellomycetes</taxon>
        <taxon>Harpellales</taxon>
        <taxon>Legeriomycetaceae</taxon>
        <taxon>Smittium</taxon>
    </lineage>
</organism>
<evidence type="ECO:0000313" key="2">
    <source>
        <dbReference type="EMBL" id="OMJ21106.1"/>
    </source>
</evidence>
<dbReference type="EMBL" id="LSSM01002594">
    <property type="protein sequence ID" value="OMJ21106.1"/>
    <property type="molecule type" value="Genomic_DNA"/>
</dbReference>